<accession>A0A9W7UWC7</accession>
<name>A0A9W7UWC7_BACCE</name>
<dbReference type="EMBL" id="WBPP01000022">
    <property type="protein sequence ID" value="KAB2393506.1"/>
    <property type="molecule type" value="Genomic_DNA"/>
</dbReference>
<comment type="caution">
    <text evidence="1">The sequence shown here is derived from an EMBL/GenBank/DDBJ whole genome shotgun (WGS) entry which is preliminary data.</text>
</comment>
<evidence type="ECO:0000313" key="1">
    <source>
        <dbReference type="EMBL" id="KAB2393506.1"/>
    </source>
</evidence>
<organism evidence="1 2">
    <name type="scientific">Bacillus cereus</name>
    <dbReference type="NCBI Taxonomy" id="1396"/>
    <lineage>
        <taxon>Bacteria</taxon>
        <taxon>Bacillati</taxon>
        <taxon>Bacillota</taxon>
        <taxon>Bacilli</taxon>
        <taxon>Bacillales</taxon>
        <taxon>Bacillaceae</taxon>
        <taxon>Bacillus</taxon>
        <taxon>Bacillus cereus group</taxon>
    </lineage>
</organism>
<gene>
    <name evidence="1" type="ORF">F8172_16960</name>
</gene>
<dbReference type="Pfam" id="PF08863">
    <property type="entry name" value="YolD"/>
    <property type="match status" value="1"/>
</dbReference>
<proteinExistence type="predicted"/>
<dbReference type="InterPro" id="IPR014962">
    <property type="entry name" value="YolD"/>
</dbReference>
<dbReference type="Proteomes" id="UP000475765">
    <property type="component" value="Unassembled WGS sequence"/>
</dbReference>
<protein>
    <submittedName>
        <fullName evidence="1">YolD-like family protein</fullName>
    </submittedName>
</protein>
<reference evidence="1 2" key="1">
    <citation type="submission" date="2019-10" db="EMBL/GenBank/DDBJ databases">
        <title>Bacillus from the desert of Cuatro Cinegas, Coahuila.</title>
        <authorList>
            <person name="Olmedo-Alvarez G."/>
            <person name="Saldana S."/>
            <person name="Barcelo D."/>
        </authorList>
    </citation>
    <scope>NUCLEOTIDE SEQUENCE [LARGE SCALE GENOMIC DNA]</scope>
    <source>
        <strain evidence="1 2">CH417_13T</strain>
    </source>
</reference>
<sequence length="45" mass="5233">MLITYYEDSYLLSSYMTVVDIDPQKSAFICTDKMTLQFSNITDVK</sequence>
<evidence type="ECO:0000313" key="2">
    <source>
        <dbReference type="Proteomes" id="UP000475765"/>
    </source>
</evidence>
<dbReference type="AlphaFoldDB" id="A0A9W7UWC7"/>